<sequence length="804" mass="89802">MEFPVDVLVSGRHEDLESSAQSYMNKLLYSNPDHTQNLTLPSARKIQISPANVGFVPLYGANLIHKVLALFAPEDQFTAVALFLADQWYTVEDVLRTSDPSREGLIKVRSLGERIVLYVLNRIIYRTGEMALNEVPFLCHTEDDYAKILWKNGEAVGFHSVKSKGSLCNSFVSQCYLLPVMDSIFVRKDHRGNGHGLQMLEDFVDSFKDDELGLKYPLTQAMQRICSRYLSTYPADVDLLWEVEGIGGPYQKAKVANRLAFLALRCNHSSWVEDDNKNGEVVVNEVEMNEESCLDITEEVVSVNKHLKVAEEIVDLHVSTRTRSSGHKPKKRLREEPDESAGENPPGKINRSAKEETEMQPDAVEPDAVVPEAKDGETEREREEETSSVQIDEIMAEPENLVNAELSDSLAEKEEGSTDTPEDVQSGQECSLEAKYVNQNGPADEEMMEHEGESESQEAPIEKEDVIDNPEQSEEQTAEVEIVSEGKQEGVEEEHEEEKASSAAEEKPEEEVAPAVEEEQQKDVPSAVEEEPEEVPHALEEEQERDVTSAVEVEPQEKVAPVVEEPQEEEVANDLDHSQEGEASSEAPVLLADMEEGEGVCSVQDSETLEDPSSSQLDSSVEEASGAPVEGEHEEKATMETEEPAVSQNETANCELLVESQSEETKKEETSDKEEQNEEENTTATTTEDEKEEEKSSEETSDSPDVRVLRGGRSKSVPPTPTRTSSRLSKAVVIEEVEEELEEEEEEKLTSAEEEKGSTEEDEAPENNSEEEEEPPVIDMRVLRRKTKLIKSMPRPKAKRRSKI</sequence>
<keyword evidence="3" id="KW-1185">Reference proteome</keyword>
<evidence type="ECO:0000256" key="1">
    <source>
        <dbReference type="SAM" id="MobiDB-lite"/>
    </source>
</evidence>
<feature type="compositionally biased region" description="Basic and acidic residues" evidence="1">
    <location>
        <begin position="630"/>
        <end position="639"/>
    </location>
</feature>
<evidence type="ECO:0000313" key="3">
    <source>
        <dbReference type="Proteomes" id="UP000324632"/>
    </source>
</evidence>
<feature type="compositionally biased region" description="Basic residues" evidence="1">
    <location>
        <begin position="783"/>
        <end position="804"/>
    </location>
</feature>
<protein>
    <submittedName>
        <fullName evidence="2">Soluble lamin-associated protein of 75 kDa</fullName>
    </submittedName>
</protein>
<dbReference type="SUPFAM" id="SSF55729">
    <property type="entry name" value="Acyl-CoA N-acyltransferases (Nat)"/>
    <property type="match status" value="1"/>
</dbReference>
<dbReference type="Proteomes" id="UP000324632">
    <property type="component" value="Chromosome 6"/>
</dbReference>
<accession>A0A5A9PDC8</accession>
<dbReference type="InterPro" id="IPR029625">
    <property type="entry name" value="FAM169"/>
</dbReference>
<feature type="compositionally biased region" description="Acidic residues" evidence="1">
    <location>
        <begin position="443"/>
        <end position="456"/>
    </location>
</feature>
<feature type="compositionally biased region" description="Acidic residues" evidence="1">
    <location>
        <begin position="467"/>
        <end position="478"/>
    </location>
</feature>
<feature type="compositionally biased region" description="Basic and acidic residues" evidence="1">
    <location>
        <begin position="693"/>
        <end position="708"/>
    </location>
</feature>
<feature type="compositionally biased region" description="Basic and acidic residues" evidence="1">
    <location>
        <begin position="497"/>
        <end position="506"/>
    </location>
</feature>
<dbReference type="EMBL" id="SOYY01000006">
    <property type="protein sequence ID" value="KAA0719923.1"/>
    <property type="molecule type" value="Genomic_DNA"/>
</dbReference>
<feature type="region of interest" description="Disordered" evidence="1">
    <location>
        <begin position="320"/>
        <end position="804"/>
    </location>
</feature>
<feature type="compositionally biased region" description="Acidic residues" evidence="1">
    <location>
        <begin position="760"/>
        <end position="776"/>
    </location>
</feature>
<feature type="compositionally biased region" description="Acidic residues" evidence="1">
    <location>
        <begin position="735"/>
        <end position="747"/>
    </location>
</feature>
<feature type="compositionally biased region" description="Low complexity" evidence="1">
    <location>
        <begin position="550"/>
        <end position="564"/>
    </location>
</feature>
<proteinExistence type="predicted"/>
<feature type="compositionally biased region" description="Basic and acidic residues" evidence="1">
    <location>
        <begin position="372"/>
        <end position="385"/>
    </location>
</feature>
<organism evidence="2 3">
    <name type="scientific">Triplophysa tibetana</name>
    <dbReference type="NCBI Taxonomy" id="1572043"/>
    <lineage>
        <taxon>Eukaryota</taxon>
        <taxon>Metazoa</taxon>
        <taxon>Chordata</taxon>
        <taxon>Craniata</taxon>
        <taxon>Vertebrata</taxon>
        <taxon>Euteleostomi</taxon>
        <taxon>Actinopterygii</taxon>
        <taxon>Neopterygii</taxon>
        <taxon>Teleostei</taxon>
        <taxon>Ostariophysi</taxon>
        <taxon>Cypriniformes</taxon>
        <taxon>Nemacheilidae</taxon>
        <taxon>Triplophysa</taxon>
    </lineage>
</organism>
<dbReference type="PANTHER" id="PTHR22442">
    <property type="match status" value="1"/>
</dbReference>
<reference evidence="2 3" key="1">
    <citation type="journal article" date="2019" name="Mol. Ecol. Resour.">
        <title>Chromosome-level genome assembly of Triplophysa tibetana, a fish adapted to the harsh high-altitude environment of the Tibetan Plateau.</title>
        <authorList>
            <person name="Yang X."/>
            <person name="Liu H."/>
            <person name="Ma Z."/>
            <person name="Zou Y."/>
            <person name="Zou M."/>
            <person name="Mao Y."/>
            <person name="Li X."/>
            <person name="Wang H."/>
            <person name="Chen T."/>
            <person name="Wang W."/>
            <person name="Yang R."/>
        </authorList>
    </citation>
    <scope>NUCLEOTIDE SEQUENCE [LARGE SCALE GENOMIC DNA]</scope>
    <source>
        <strain evidence="2">TTIB1903HZAU</strain>
        <tissue evidence="2">Muscle</tissue>
    </source>
</reference>
<feature type="compositionally biased region" description="Polar residues" evidence="1">
    <location>
        <begin position="603"/>
        <end position="619"/>
    </location>
</feature>
<evidence type="ECO:0000313" key="2">
    <source>
        <dbReference type="EMBL" id="KAA0719923.1"/>
    </source>
</evidence>
<feature type="compositionally biased region" description="Basic and acidic residues" evidence="1">
    <location>
        <begin position="663"/>
        <end position="674"/>
    </location>
</feature>
<feature type="compositionally biased region" description="Acidic residues" evidence="1">
    <location>
        <begin position="675"/>
        <end position="692"/>
    </location>
</feature>
<name>A0A5A9PDC8_9TELE</name>
<gene>
    <name evidence="2" type="ORF">E1301_Tti011650</name>
</gene>
<comment type="caution">
    <text evidence="2">The sequence shown here is derived from an EMBL/GenBank/DDBJ whole genome shotgun (WGS) entry which is preliminary data.</text>
</comment>
<feature type="compositionally biased region" description="Acidic residues" evidence="1">
    <location>
        <begin position="507"/>
        <end position="520"/>
    </location>
</feature>
<dbReference type="PANTHER" id="PTHR22442:SF3">
    <property type="entry name" value="SOLUBLE LAMIN-ASSOCIATED PROTEIN OF 75 KDA"/>
    <property type="match status" value="1"/>
</dbReference>
<dbReference type="InterPro" id="IPR016181">
    <property type="entry name" value="Acyl_CoA_acyltransferase"/>
</dbReference>
<feature type="compositionally biased region" description="Basic and acidic residues" evidence="1">
    <location>
        <begin position="748"/>
        <end position="759"/>
    </location>
</feature>
<dbReference type="AlphaFoldDB" id="A0A5A9PDC8"/>